<proteinExistence type="predicted"/>
<feature type="region of interest" description="Disordered" evidence="6">
    <location>
        <begin position="408"/>
        <end position="448"/>
    </location>
</feature>
<dbReference type="PROSITE" id="PS50863">
    <property type="entry name" value="B3"/>
    <property type="match status" value="2"/>
</dbReference>
<dbReference type="PANTHER" id="PTHR31920:SF132">
    <property type="entry name" value="TF-B3 DOMAIN-CONTAINING PROTEIN"/>
    <property type="match status" value="1"/>
</dbReference>
<organism evidence="8">
    <name type="scientific">Salvia splendens</name>
    <name type="common">Scarlet sage</name>
    <dbReference type="NCBI Taxonomy" id="180675"/>
    <lineage>
        <taxon>Eukaryota</taxon>
        <taxon>Viridiplantae</taxon>
        <taxon>Streptophyta</taxon>
        <taxon>Embryophyta</taxon>
        <taxon>Tracheophyta</taxon>
        <taxon>Spermatophyta</taxon>
        <taxon>Magnoliopsida</taxon>
        <taxon>eudicotyledons</taxon>
        <taxon>Gunneridae</taxon>
        <taxon>Pentapetalae</taxon>
        <taxon>asterids</taxon>
        <taxon>lamiids</taxon>
        <taxon>Lamiales</taxon>
        <taxon>Lamiaceae</taxon>
        <taxon>Nepetoideae</taxon>
        <taxon>Mentheae</taxon>
        <taxon>Salviinae</taxon>
        <taxon>Salvia</taxon>
        <taxon>Salvia subgen. Calosphace</taxon>
        <taxon>core Calosphace</taxon>
    </lineage>
</organism>
<evidence type="ECO:0000313" key="8">
    <source>
        <dbReference type="EMBL" id="KAG6400975.1"/>
    </source>
</evidence>
<gene>
    <name evidence="8" type="ORF">SASPL_137820</name>
</gene>
<reference evidence="8" key="1">
    <citation type="submission" date="2018-01" db="EMBL/GenBank/DDBJ databases">
        <authorList>
            <person name="Mao J.F."/>
        </authorList>
    </citation>
    <scope>NUCLEOTIDE SEQUENCE</scope>
    <source>
        <strain evidence="8">Huo1</strain>
        <tissue evidence="8">Leaf</tissue>
    </source>
</reference>
<dbReference type="InterPro" id="IPR003340">
    <property type="entry name" value="B3_DNA-bd"/>
</dbReference>
<evidence type="ECO:0000256" key="5">
    <source>
        <dbReference type="ARBA" id="ARBA00023242"/>
    </source>
</evidence>
<dbReference type="Gene3D" id="2.40.330.10">
    <property type="entry name" value="DNA-binding pseudobarrel domain"/>
    <property type="match status" value="3"/>
</dbReference>
<evidence type="ECO:0000256" key="1">
    <source>
        <dbReference type="ARBA" id="ARBA00004123"/>
    </source>
</evidence>
<comment type="subcellular location">
    <subcellularLocation>
        <location evidence="1">Nucleus</location>
    </subcellularLocation>
</comment>
<dbReference type="PANTHER" id="PTHR31920">
    <property type="entry name" value="B3 DOMAIN-CONTAINING"/>
    <property type="match status" value="1"/>
</dbReference>
<evidence type="ECO:0000259" key="7">
    <source>
        <dbReference type="PROSITE" id="PS50863"/>
    </source>
</evidence>
<dbReference type="InterPro" id="IPR015300">
    <property type="entry name" value="DNA-bd_pseudobarrel_sf"/>
</dbReference>
<protein>
    <recommendedName>
        <fullName evidence="7">TF-B3 domain-containing protein</fullName>
    </recommendedName>
</protein>
<evidence type="ECO:0000313" key="9">
    <source>
        <dbReference type="Proteomes" id="UP000298416"/>
    </source>
</evidence>
<keyword evidence="4" id="KW-0804">Transcription</keyword>
<name>A0A8X8WU08_SALSN</name>
<dbReference type="GO" id="GO:0003677">
    <property type="term" value="F:DNA binding"/>
    <property type="evidence" value="ECO:0007669"/>
    <property type="project" value="UniProtKB-KW"/>
</dbReference>
<dbReference type="Proteomes" id="UP000298416">
    <property type="component" value="Unassembled WGS sequence"/>
</dbReference>
<dbReference type="InterPro" id="IPR050655">
    <property type="entry name" value="Plant_B3_domain"/>
</dbReference>
<accession>A0A8X8WU08</accession>
<evidence type="ECO:0000256" key="6">
    <source>
        <dbReference type="SAM" id="MobiDB-lite"/>
    </source>
</evidence>
<dbReference type="CDD" id="cd10017">
    <property type="entry name" value="B3_DNA"/>
    <property type="match status" value="2"/>
</dbReference>
<feature type="domain" description="TF-B3" evidence="7">
    <location>
        <begin position="19"/>
        <end position="112"/>
    </location>
</feature>
<feature type="domain" description="TF-B3" evidence="7">
    <location>
        <begin position="310"/>
        <end position="403"/>
    </location>
</feature>
<keyword evidence="2" id="KW-0805">Transcription regulation</keyword>
<keyword evidence="9" id="KW-1185">Reference proteome</keyword>
<dbReference type="SUPFAM" id="SSF101936">
    <property type="entry name" value="DNA-binding pseudobarrel domain"/>
    <property type="match status" value="4"/>
</dbReference>
<evidence type="ECO:0000256" key="4">
    <source>
        <dbReference type="ARBA" id="ARBA00023163"/>
    </source>
</evidence>
<dbReference type="EMBL" id="PNBA02000014">
    <property type="protein sequence ID" value="KAG6400975.1"/>
    <property type="molecule type" value="Genomic_DNA"/>
</dbReference>
<reference evidence="8" key="2">
    <citation type="submission" date="2020-08" db="EMBL/GenBank/DDBJ databases">
        <title>Plant Genome Project.</title>
        <authorList>
            <person name="Zhang R.-G."/>
        </authorList>
    </citation>
    <scope>NUCLEOTIDE SEQUENCE</scope>
    <source>
        <strain evidence="8">Huo1</strain>
        <tissue evidence="8">Leaf</tissue>
    </source>
</reference>
<dbReference type="GO" id="GO:0005634">
    <property type="term" value="C:nucleus"/>
    <property type="evidence" value="ECO:0007669"/>
    <property type="project" value="UniProtKB-SubCell"/>
</dbReference>
<keyword evidence="5" id="KW-0539">Nucleus</keyword>
<sequence>MANYGANSTPHVDPDYPTLPVFLKVFNQHRCKDELLPPEFVRTHGHELPFDCRLIWPNGIRYMVRILKLPNGFFFTTGWKQFVRATSLVHGDHLIFTLVDVGVFNVKRFDMRTNCPPAGDVDGNEDQESEASYSAAIDTSDDYVPSETESELTGDDDYVDDSGALNINGFPTFVYTLTASNINRSLKIPYCFLQRHIPMGAIQAGVYLVNDGRMWLCSLKHNSRKIRVKNDWARFKQDNNLVEGVRCHFQLVDSFVVLFHNGDLIGHNTSRLKCENFVDKLGISCIDSGRVNGRPTMAENDAYADYHKLPSFIKVFSRSRNKEELRLPPLWVAEHGSDLLVDCSLVMPNGTRWHVRLINIASGCHFCCGWSEYRSENNLSNGEKLTFTLVDVGIFHVKRYKSGTRCPPPRCDREGLNEDEEDNEVYTPDIDSSDDSVPSDVESEATDKSDYDCERRALDDDEYPTWTLKLTKSNTKRTIEIPTELKLLKHSEGKIWVKHGWRRFKDANALFPGVRCNFKLVDAQDVQFYVWFDRP</sequence>
<evidence type="ECO:0000256" key="2">
    <source>
        <dbReference type="ARBA" id="ARBA00023015"/>
    </source>
</evidence>
<keyword evidence="3" id="KW-0238">DNA-binding</keyword>
<dbReference type="Pfam" id="PF02362">
    <property type="entry name" value="B3"/>
    <property type="match status" value="2"/>
</dbReference>
<comment type="caution">
    <text evidence="8">The sequence shown here is derived from an EMBL/GenBank/DDBJ whole genome shotgun (WGS) entry which is preliminary data.</text>
</comment>
<dbReference type="SMART" id="SM01019">
    <property type="entry name" value="B3"/>
    <property type="match status" value="3"/>
</dbReference>
<evidence type="ECO:0000256" key="3">
    <source>
        <dbReference type="ARBA" id="ARBA00023125"/>
    </source>
</evidence>
<dbReference type="AlphaFoldDB" id="A0A8X8WU08"/>